<evidence type="ECO:0000256" key="3">
    <source>
        <dbReference type="ARBA" id="ARBA00022723"/>
    </source>
</evidence>
<name>A0A7R8UZA7_HERIL</name>
<dbReference type="SUPFAM" id="SSF55920">
    <property type="entry name" value="Creatinase/aminopeptidase"/>
    <property type="match status" value="1"/>
</dbReference>
<dbReference type="InterPro" id="IPR000994">
    <property type="entry name" value="Pept_M24"/>
</dbReference>
<dbReference type="GO" id="GO:0006508">
    <property type="term" value="P:proteolysis"/>
    <property type="evidence" value="ECO:0007669"/>
    <property type="project" value="TreeGrafter"/>
</dbReference>
<dbReference type="InParanoid" id="A0A7R8UZA7"/>
<dbReference type="OrthoDB" id="4215474at2759"/>
<dbReference type="SUPFAM" id="SSF53092">
    <property type="entry name" value="Creatinase/prolidase N-terminal domain"/>
    <property type="match status" value="1"/>
</dbReference>
<dbReference type="Pfam" id="PF05195">
    <property type="entry name" value="AMP_N"/>
    <property type="match status" value="1"/>
</dbReference>
<dbReference type="InterPro" id="IPR052433">
    <property type="entry name" value="X-Pro_dipept-like"/>
</dbReference>
<sequence length="522" mass="59069">MFCIRSKPSKFMPNIVKYLKCRENFGKPCYVGAQKCMSTSAAGNSTTAIKLKARKLNPNENYGQPTPWTHPHMLTPGEIVPGITLDEIRMRRNNLALNIQKFAVDQSKALKKHLIVIPSSTKKYMSDKIPYVFRQSSDFMYLTGCLEPDSVLLLLINEKSEPKSILFMRPKDKHAELWDGPRTGVDQSVDYFGVDEAYDVEQLEHFIQRYLRTETPLTLWYDKRSSDQEKITKILETAAKTLTPSTTESPTAFIHKMRLIKSPAEINLMRTTCEIASESINQTIADTRPGDCEHHIFSRVDHYCRMRNASFLAYPPVVAAGKNATTIHYINNNQLARNGELVLMDAGCEYAGYTSDITRTWPVNGHFSTIQKVLYEVLLTVQKELINTLLTEGGRTLDDLFDTMCMKLGKYLQEIGLIPKNLKTLDLAKVAYSFCPHHVSHYLGMDVHDTPLISRSIPLLPGMVCTVEPGIYIASDRMDVPTEFRGIGMRIEDDVLIQSSNSVEVLTQKCVKEIVDLENLAK</sequence>
<dbReference type="GO" id="GO:0070006">
    <property type="term" value="F:metalloaminopeptidase activity"/>
    <property type="evidence" value="ECO:0007669"/>
    <property type="project" value="InterPro"/>
</dbReference>
<dbReference type="CDD" id="cd01087">
    <property type="entry name" value="Prolidase"/>
    <property type="match status" value="1"/>
</dbReference>
<dbReference type="FunCoup" id="A0A7R8UZA7">
    <property type="interactions" value="1000"/>
</dbReference>
<feature type="domain" description="Aminopeptidase P N-terminal" evidence="6">
    <location>
        <begin position="83"/>
        <end position="228"/>
    </location>
</feature>
<organism evidence="7 8">
    <name type="scientific">Hermetia illucens</name>
    <name type="common">Black soldier fly</name>
    <dbReference type="NCBI Taxonomy" id="343691"/>
    <lineage>
        <taxon>Eukaryota</taxon>
        <taxon>Metazoa</taxon>
        <taxon>Ecdysozoa</taxon>
        <taxon>Arthropoda</taxon>
        <taxon>Hexapoda</taxon>
        <taxon>Insecta</taxon>
        <taxon>Pterygota</taxon>
        <taxon>Neoptera</taxon>
        <taxon>Endopterygota</taxon>
        <taxon>Diptera</taxon>
        <taxon>Brachycera</taxon>
        <taxon>Stratiomyomorpha</taxon>
        <taxon>Stratiomyidae</taxon>
        <taxon>Hermetiinae</taxon>
        <taxon>Hermetia</taxon>
    </lineage>
</organism>
<dbReference type="SMART" id="SM01011">
    <property type="entry name" value="AMP_N"/>
    <property type="match status" value="1"/>
</dbReference>
<dbReference type="GO" id="GO:0030145">
    <property type="term" value="F:manganese ion binding"/>
    <property type="evidence" value="ECO:0007669"/>
    <property type="project" value="InterPro"/>
</dbReference>
<protein>
    <recommendedName>
        <fullName evidence="6">Aminopeptidase P N-terminal domain-containing protein</fullName>
    </recommendedName>
</protein>
<dbReference type="GO" id="GO:0005739">
    <property type="term" value="C:mitochondrion"/>
    <property type="evidence" value="ECO:0007669"/>
    <property type="project" value="TreeGrafter"/>
</dbReference>
<comment type="cofactor">
    <cofactor evidence="1">
        <name>Mn(2+)</name>
        <dbReference type="ChEBI" id="CHEBI:29035"/>
    </cofactor>
</comment>
<dbReference type="OMA" id="DSYFWYL"/>
<accession>A0A7R8UZA7</accession>
<evidence type="ECO:0000259" key="6">
    <source>
        <dbReference type="SMART" id="SM01011"/>
    </source>
</evidence>
<keyword evidence="3" id="KW-0479">Metal-binding</keyword>
<dbReference type="InterPro" id="IPR007865">
    <property type="entry name" value="Aminopep_P_N"/>
</dbReference>
<keyword evidence="4" id="KW-0378">Hydrolase</keyword>
<evidence type="ECO:0000313" key="7">
    <source>
        <dbReference type="EMBL" id="CAD7089772.1"/>
    </source>
</evidence>
<dbReference type="Gene3D" id="3.90.230.10">
    <property type="entry name" value="Creatinase/methionine aminopeptidase superfamily"/>
    <property type="match status" value="1"/>
</dbReference>
<dbReference type="InterPro" id="IPR036005">
    <property type="entry name" value="Creatinase/aminopeptidase-like"/>
</dbReference>
<evidence type="ECO:0000256" key="1">
    <source>
        <dbReference type="ARBA" id="ARBA00001936"/>
    </source>
</evidence>
<dbReference type="PANTHER" id="PTHR43226:SF4">
    <property type="entry name" value="XAA-PRO AMINOPEPTIDASE 3"/>
    <property type="match status" value="1"/>
</dbReference>
<dbReference type="AlphaFoldDB" id="A0A7R8UZA7"/>
<dbReference type="PANTHER" id="PTHR43226">
    <property type="entry name" value="XAA-PRO AMINOPEPTIDASE 3"/>
    <property type="match status" value="1"/>
</dbReference>
<dbReference type="EMBL" id="LR899013">
    <property type="protein sequence ID" value="CAD7089772.1"/>
    <property type="molecule type" value="Genomic_DNA"/>
</dbReference>
<gene>
    <name evidence="7" type="ORF">HERILL_LOCUS12302</name>
</gene>
<evidence type="ECO:0000256" key="2">
    <source>
        <dbReference type="ARBA" id="ARBA00008766"/>
    </source>
</evidence>
<reference evidence="7 8" key="1">
    <citation type="submission" date="2020-11" db="EMBL/GenBank/DDBJ databases">
        <authorList>
            <person name="Wallbank WR R."/>
            <person name="Pardo Diaz C."/>
            <person name="Kozak K."/>
            <person name="Martin S."/>
            <person name="Jiggins C."/>
            <person name="Moest M."/>
            <person name="Warren A I."/>
            <person name="Generalovic N T."/>
            <person name="Byers J.R.P. K."/>
            <person name="Montejo-Kovacevich G."/>
            <person name="Yen C E."/>
        </authorList>
    </citation>
    <scope>NUCLEOTIDE SEQUENCE [LARGE SCALE GENOMIC DNA]</scope>
</reference>
<evidence type="ECO:0000256" key="4">
    <source>
        <dbReference type="ARBA" id="ARBA00022801"/>
    </source>
</evidence>
<dbReference type="Gene3D" id="3.40.350.10">
    <property type="entry name" value="Creatinase/prolidase N-terminal domain"/>
    <property type="match status" value="1"/>
</dbReference>
<keyword evidence="5" id="KW-0464">Manganese</keyword>
<evidence type="ECO:0000256" key="5">
    <source>
        <dbReference type="ARBA" id="ARBA00023211"/>
    </source>
</evidence>
<evidence type="ECO:0000313" key="8">
    <source>
        <dbReference type="Proteomes" id="UP000594454"/>
    </source>
</evidence>
<dbReference type="Pfam" id="PF00557">
    <property type="entry name" value="Peptidase_M24"/>
    <property type="match status" value="1"/>
</dbReference>
<dbReference type="InterPro" id="IPR029149">
    <property type="entry name" value="Creatin/AminoP/Spt16_N"/>
</dbReference>
<proteinExistence type="inferred from homology"/>
<dbReference type="Proteomes" id="UP000594454">
    <property type="component" value="Chromosome 5"/>
</dbReference>
<keyword evidence="8" id="KW-1185">Reference proteome</keyword>
<comment type="similarity">
    <text evidence="2">Belongs to the peptidase M24B family.</text>
</comment>